<reference evidence="1 2" key="1">
    <citation type="submission" date="2019-10" db="EMBL/GenBank/DDBJ databases">
        <title>Genome of the temperate Pseudomonas aerugionosa phage vB_Pae-SS2019XI.</title>
        <authorList>
            <person name="Hammerl J.A."/>
            <person name="Jaeckel C."/>
            <person name="Schnehle S."/>
            <person name="Schmoger S."/>
        </authorList>
    </citation>
    <scope>NUCLEOTIDE SEQUENCE [LARGE SCALE GENOMIC DNA]</scope>
</reference>
<protein>
    <submittedName>
        <fullName evidence="1">Uncharacterized protein</fullName>
    </submittedName>
</protein>
<gene>
    <name evidence="1" type="ORF">vBPaeSS2019XI_047</name>
</gene>
<sequence length="176" mass="19981">MTFDINTAVIIVEQDVEQPGTRRKRGVDMNDPKVKTLVSMRVGDSFFLADATKKDVRPLLDLGKKVNVPLIARDVELDEIYKKAGVRVWRIDESEVRTRRTKAQIEAEKQTLTVDKSAFLKGSVRYWHHPESECVFRTGPGTGKGHPSGPDFDEAQTLMEIDEAEYIRLSAEYDDL</sequence>
<organism evidence="1 2">
    <name type="scientific">Pseudomonas phage vB_Pae-SS2019XI</name>
    <dbReference type="NCBI Taxonomy" id="2660688"/>
    <lineage>
        <taxon>Viruses</taxon>
        <taxon>Duplodnaviria</taxon>
        <taxon>Heunggongvirae</taxon>
        <taxon>Uroviricota</taxon>
        <taxon>Caudoviricetes</taxon>
        <taxon>Casjensviridae</taxon>
        <taxon>Maxdohrnvirus</taxon>
        <taxon>Maxdohrnvirus SS2019XI</taxon>
    </lineage>
</organism>
<accession>A0A6G6XGF4</accession>
<evidence type="ECO:0000313" key="1">
    <source>
        <dbReference type="EMBL" id="QIG56925.1"/>
    </source>
</evidence>
<dbReference type="EMBL" id="MN536026">
    <property type="protein sequence ID" value="QIG56925.1"/>
    <property type="molecule type" value="Genomic_DNA"/>
</dbReference>
<dbReference type="Proteomes" id="UP000502584">
    <property type="component" value="Segment"/>
</dbReference>
<proteinExistence type="predicted"/>
<keyword evidence="2" id="KW-1185">Reference proteome</keyword>
<evidence type="ECO:0000313" key="2">
    <source>
        <dbReference type="Proteomes" id="UP000502584"/>
    </source>
</evidence>
<name>A0A6G6XGF4_9CAUD</name>